<dbReference type="AlphaFoldDB" id="A0A919K878"/>
<feature type="region of interest" description="Disordered" evidence="1">
    <location>
        <begin position="1"/>
        <end position="43"/>
    </location>
</feature>
<evidence type="ECO:0000256" key="1">
    <source>
        <dbReference type="SAM" id="MobiDB-lite"/>
    </source>
</evidence>
<name>A0A919K878_9ACTN</name>
<dbReference type="Proteomes" id="UP000636960">
    <property type="component" value="Unassembled WGS sequence"/>
</dbReference>
<evidence type="ECO:0000313" key="2">
    <source>
        <dbReference type="EMBL" id="GIF01178.1"/>
    </source>
</evidence>
<feature type="compositionally biased region" description="Polar residues" evidence="1">
    <location>
        <begin position="33"/>
        <end position="43"/>
    </location>
</feature>
<evidence type="ECO:0000313" key="3">
    <source>
        <dbReference type="Proteomes" id="UP000636960"/>
    </source>
</evidence>
<proteinExistence type="predicted"/>
<accession>A0A919K878</accession>
<sequence length="79" mass="7952">MNPNVPIAAIPVSSSQSRRCSRGTGCPGDTRRIASTGTSTANAVSIRSPEATIDWNASPTSLLTGVALPNNAIPTASSA</sequence>
<keyword evidence="3" id="KW-1185">Reference proteome</keyword>
<organism evidence="2 3">
    <name type="scientific">Paractinoplanes rishiriensis</name>
    <dbReference type="NCBI Taxonomy" id="1050105"/>
    <lineage>
        <taxon>Bacteria</taxon>
        <taxon>Bacillati</taxon>
        <taxon>Actinomycetota</taxon>
        <taxon>Actinomycetes</taxon>
        <taxon>Micromonosporales</taxon>
        <taxon>Micromonosporaceae</taxon>
        <taxon>Paractinoplanes</taxon>
    </lineage>
</organism>
<dbReference type="EMBL" id="BOMV01000100">
    <property type="protein sequence ID" value="GIF01178.1"/>
    <property type="molecule type" value="Genomic_DNA"/>
</dbReference>
<gene>
    <name evidence="2" type="ORF">Ari01nite_86420</name>
</gene>
<reference evidence="2" key="1">
    <citation type="submission" date="2021-01" db="EMBL/GenBank/DDBJ databases">
        <title>Whole genome shotgun sequence of Actinoplanes rishiriensis NBRC 108556.</title>
        <authorList>
            <person name="Komaki H."/>
            <person name="Tamura T."/>
        </authorList>
    </citation>
    <scope>NUCLEOTIDE SEQUENCE</scope>
    <source>
        <strain evidence="2">NBRC 108556</strain>
    </source>
</reference>
<protein>
    <submittedName>
        <fullName evidence="2">Uncharacterized protein</fullName>
    </submittedName>
</protein>
<comment type="caution">
    <text evidence="2">The sequence shown here is derived from an EMBL/GenBank/DDBJ whole genome shotgun (WGS) entry which is preliminary data.</text>
</comment>